<evidence type="ECO:0000313" key="5">
    <source>
        <dbReference type="Proteomes" id="UP000050761"/>
    </source>
</evidence>
<dbReference type="GO" id="GO:0000027">
    <property type="term" value="P:ribosomal large subunit assembly"/>
    <property type="evidence" value="ECO:0007669"/>
    <property type="project" value="TreeGrafter"/>
</dbReference>
<dbReference type="Proteomes" id="UP000050761">
    <property type="component" value="Unassembled WGS sequence"/>
</dbReference>
<dbReference type="InterPro" id="IPR022229">
    <property type="entry name" value="TPPII_Ig-like-2"/>
</dbReference>
<dbReference type="InterPro" id="IPR005485">
    <property type="entry name" value="Rbsml_uL18_euk_arch"/>
</dbReference>
<dbReference type="GO" id="GO:0022625">
    <property type="term" value="C:cytosolic large ribosomal subunit"/>
    <property type="evidence" value="ECO:0007669"/>
    <property type="project" value="TreeGrafter"/>
</dbReference>
<keyword evidence="5" id="KW-1185">Reference proteome</keyword>
<keyword evidence="3" id="KW-0687">Ribonucleoprotein</keyword>
<evidence type="ECO:0000256" key="2">
    <source>
        <dbReference type="ARBA" id="ARBA00022980"/>
    </source>
</evidence>
<accession>A0A183F832</accession>
<dbReference type="SUPFAM" id="SSF53137">
    <property type="entry name" value="Translational machinery components"/>
    <property type="match status" value="1"/>
</dbReference>
<sequence length="203" mass="23263">LGPRDLLARGKQIHRVLLTYKIPVTKSIEFRIDLPQVMSYLYESPYDCVLAQIFSATKEFIGASSSFPERYTHKVDKGEYTVQVQVRHTECSRLELLTDTPLQLPKGINIVSGSFLTGNVTLMSVDAGTKKGMGLVKVKNKAYFKRYQVKLKRRRQGKTNYYARKRLTVQDKNKYNTPKYRLIVRFTNNDVIAQIAYSTKGGQ</sequence>
<dbReference type="AlphaFoldDB" id="A0A183F832"/>
<dbReference type="PANTHER" id="PTHR23410">
    <property type="entry name" value="RIBOSOMAL PROTEIN L5-RELATED"/>
    <property type="match status" value="1"/>
</dbReference>
<feature type="domain" description="Tripeptidyl peptidase II second Ig-like" evidence="4">
    <location>
        <begin position="2"/>
        <end position="106"/>
    </location>
</feature>
<dbReference type="PRINTS" id="PR00058">
    <property type="entry name" value="RIBOSOMALL5"/>
</dbReference>
<evidence type="ECO:0000256" key="1">
    <source>
        <dbReference type="ARBA" id="ARBA00007116"/>
    </source>
</evidence>
<dbReference type="GO" id="GO:0006412">
    <property type="term" value="P:translation"/>
    <property type="evidence" value="ECO:0007669"/>
    <property type="project" value="InterPro"/>
</dbReference>
<reference evidence="6" key="1">
    <citation type="submission" date="2019-09" db="UniProtKB">
        <authorList>
            <consortium name="WormBaseParasite"/>
        </authorList>
    </citation>
    <scope>IDENTIFICATION</scope>
</reference>
<keyword evidence="2" id="KW-0689">Ribosomal protein</keyword>
<evidence type="ECO:0000259" key="4">
    <source>
        <dbReference type="Pfam" id="PF12580"/>
    </source>
</evidence>
<dbReference type="GO" id="GO:0003735">
    <property type="term" value="F:structural constituent of ribosome"/>
    <property type="evidence" value="ECO:0007669"/>
    <property type="project" value="InterPro"/>
</dbReference>
<protein>
    <submittedName>
        <fullName evidence="6">TPPII domain-containing protein</fullName>
    </submittedName>
</protein>
<evidence type="ECO:0000256" key="3">
    <source>
        <dbReference type="ARBA" id="ARBA00023274"/>
    </source>
</evidence>
<dbReference type="Gene3D" id="3.30.420.100">
    <property type="match status" value="1"/>
</dbReference>
<organism evidence="5 6">
    <name type="scientific">Heligmosomoides polygyrus</name>
    <name type="common">Parasitic roundworm</name>
    <dbReference type="NCBI Taxonomy" id="6339"/>
    <lineage>
        <taxon>Eukaryota</taxon>
        <taxon>Metazoa</taxon>
        <taxon>Ecdysozoa</taxon>
        <taxon>Nematoda</taxon>
        <taxon>Chromadorea</taxon>
        <taxon>Rhabditida</taxon>
        <taxon>Rhabditina</taxon>
        <taxon>Rhabditomorpha</taxon>
        <taxon>Strongyloidea</taxon>
        <taxon>Heligmosomidae</taxon>
        <taxon>Heligmosomoides</taxon>
    </lineage>
</organism>
<name>A0A183F832_HELPZ</name>
<evidence type="ECO:0000313" key="6">
    <source>
        <dbReference type="WBParaSite" id="HPBE_0000232401-mRNA-1"/>
    </source>
</evidence>
<dbReference type="WBParaSite" id="HPBE_0000232401-mRNA-1">
    <property type="protein sequence ID" value="HPBE_0000232401-mRNA-1"/>
    <property type="gene ID" value="HPBE_0000232401"/>
</dbReference>
<dbReference type="Pfam" id="PF17144">
    <property type="entry name" value="Ribosomal_L5e"/>
    <property type="match status" value="1"/>
</dbReference>
<proteinExistence type="inferred from homology"/>
<dbReference type="PANTHER" id="PTHR23410:SF12">
    <property type="entry name" value="LARGE RIBOSOMAL SUBUNIT PROTEIN UL18"/>
    <property type="match status" value="1"/>
</dbReference>
<dbReference type="GO" id="GO:0008097">
    <property type="term" value="F:5S rRNA binding"/>
    <property type="evidence" value="ECO:0007669"/>
    <property type="project" value="InterPro"/>
</dbReference>
<comment type="similarity">
    <text evidence="1">Belongs to the universal ribosomal protein uL18 family.</text>
</comment>
<dbReference type="Pfam" id="PF12580">
    <property type="entry name" value="TPPII"/>
    <property type="match status" value="1"/>
</dbReference>